<dbReference type="SUPFAM" id="SSF56752">
    <property type="entry name" value="D-aminoacid aminotransferase-like PLP-dependent enzymes"/>
    <property type="match status" value="1"/>
</dbReference>
<keyword evidence="7 17" id="KW-0028">Amino-acid biosynthesis</keyword>
<dbReference type="GO" id="GO:0052656">
    <property type="term" value="F:L-isoleucine-2-oxoglutarate transaminase activity"/>
    <property type="evidence" value="ECO:0007669"/>
    <property type="project" value="RHEA"/>
</dbReference>
<dbReference type="AlphaFoldDB" id="A0A024H120"/>
<dbReference type="NCBIfam" id="NF009897">
    <property type="entry name" value="PRK13357.1"/>
    <property type="match status" value="1"/>
</dbReference>
<comment type="catalytic activity">
    <reaction evidence="13 17">
        <text>L-leucine + 2-oxoglutarate = 4-methyl-2-oxopentanoate + L-glutamate</text>
        <dbReference type="Rhea" id="RHEA:18321"/>
        <dbReference type="ChEBI" id="CHEBI:16810"/>
        <dbReference type="ChEBI" id="CHEBI:17865"/>
        <dbReference type="ChEBI" id="CHEBI:29985"/>
        <dbReference type="ChEBI" id="CHEBI:57427"/>
        <dbReference type="EC" id="2.6.1.42"/>
    </reaction>
</comment>
<dbReference type="Gene3D" id="3.30.470.10">
    <property type="match status" value="1"/>
</dbReference>
<evidence type="ECO:0000256" key="15">
    <source>
        <dbReference type="RuleBase" id="RU004106"/>
    </source>
</evidence>
<keyword evidence="20" id="KW-1185">Reference proteome</keyword>
<dbReference type="Gene3D" id="3.20.10.10">
    <property type="entry name" value="D-amino Acid Aminotransferase, subunit A, domain 2"/>
    <property type="match status" value="1"/>
</dbReference>
<comment type="pathway">
    <text evidence="4">Amino-acid biosynthesis; L-leucine biosynthesis; L-leucine from 3-methyl-2-oxobutanoate: step 4/4.</text>
</comment>
<comment type="catalytic activity">
    <reaction evidence="12 17">
        <text>L-isoleucine + 2-oxoglutarate = (S)-3-methyl-2-oxopentanoate + L-glutamate</text>
        <dbReference type="Rhea" id="RHEA:24801"/>
        <dbReference type="ChEBI" id="CHEBI:16810"/>
        <dbReference type="ChEBI" id="CHEBI:29985"/>
        <dbReference type="ChEBI" id="CHEBI:35146"/>
        <dbReference type="ChEBI" id="CHEBI:58045"/>
        <dbReference type="EC" id="2.6.1.42"/>
    </reaction>
</comment>
<reference evidence="20" key="1">
    <citation type="journal article" date="2014" name="Genome Announc.">
        <title>Genome Sequence of Arthrobacter siccitolerans 4J27, a Xeroprotectant-Producing Desiccation-Tolerant Microorganism.</title>
        <authorList>
            <person name="Manzanera M."/>
            <person name="Santa-Cruz-Calvo L."/>
            <person name="Vilchez J.I."/>
            <person name="Garcia-Fontana C."/>
            <person name="Silva-Castro G.A."/>
            <person name="Calvo C."/>
            <person name="Gonzalez-Lopez J."/>
        </authorList>
    </citation>
    <scope>NUCLEOTIDE SEQUENCE [LARGE SCALE GENOMIC DNA]</scope>
    <source>
        <strain evidence="20">4J27</strain>
    </source>
</reference>
<evidence type="ECO:0000256" key="14">
    <source>
        <dbReference type="PIRSR" id="PIRSR006468-1"/>
    </source>
</evidence>
<gene>
    <name evidence="19" type="primary">ilvE</name>
    <name evidence="19" type="ORF">ARTSIC4J27_1668</name>
</gene>
<dbReference type="NCBIfam" id="TIGR01123">
    <property type="entry name" value="ilvE_II"/>
    <property type="match status" value="1"/>
</dbReference>
<evidence type="ECO:0000256" key="1">
    <source>
        <dbReference type="ARBA" id="ARBA00001933"/>
    </source>
</evidence>
<dbReference type="UniPathway" id="UPA00049">
    <property type="reaction ID" value="UER00062"/>
</dbReference>
<comment type="caution">
    <text evidence="19">The sequence shown here is derived from an EMBL/GenBank/DDBJ whole genome shotgun (WGS) entry which is preliminary data.</text>
</comment>
<dbReference type="OrthoDB" id="9804984at2"/>
<dbReference type="Proteomes" id="UP000035722">
    <property type="component" value="Unassembled WGS sequence"/>
</dbReference>
<dbReference type="GO" id="GO:0052654">
    <property type="term" value="F:L-leucine-2-oxoglutarate transaminase activity"/>
    <property type="evidence" value="ECO:0007669"/>
    <property type="project" value="RHEA"/>
</dbReference>
<feature type="region of interest" description="Disordered" evidence="18">
    <location>
        <begin position="1"/>
        <end position="22"/>
    </location>
</feature>
<feature type="compositionally biased region" description="Polar residues" evidence="18">
    <location>
        <begin position="1"/>
        <end position="18"/>
    </location>
</feature>
<comment type="cofactor">
    <cofactor evidence="1 16">
        <name>pyridoxal 5'-phosphate</name>
        <dbReference type="ChEBI" id="CHEBI:597326"/>
    </cofactor>
</comment>
<dbReference type="InterPro" id="IPR018300">
    <property type="entry name" value="Aminotrans_IV_CS"/>
</dbReference>
<evidence type="ECO:0000256" key="8">
    <source>
        <dbReference type="ARBA" id="ARBA00022679"/>
    </source>
</evidence>
<accession>A0A024H120</accession>
<dbReference type="UniPathway" id="UPA00047">
    <property type="reaction ID" value="UER00058"/>
</dbReference>
<evidence type="ECO:0000256" key="6">
    <source>
        <dbReference type="ARBA" id="ARBA00022576"/>
    </source>
</evidence>
<dbReference type="UniPathway" id="UPA00048">
    <property type="reaction ID" value="UER00073"/>
</dbReference>
<evidence type="ECO:0000256" key="2">
    <source>
        <dbReference type="ARBA" id="ARBA00004824"/>
    </source>
</evidence>
<dbReference type="CDD" id="cd01557">
    <property type="entry name" value="BCAT_beta_family"/>
    <property type="match status" value="1"/>
</dbReference>
<dbReference type="GO" id="GO:0009097">
    <property type="term" value="P:isoleucine biosynthetic process"/>
    <property type="evidence" value="ECO:0007669"/>
    <property type="project" value="UniProtKB-UniPathway"/>
</dbReference>
<evidence type="ECO:0000256" key="3">
    <source>
        <dbReference type="ARBA" id="ARBA00004931"/>
    </source>
</evidence>
<evidence type="ECO:0000256" key="17">
    <source>
        <dbReference type="RuleBase" id="RU004517"/>
    </source>
</evidence>
<evidence type="ECO:0000256" key="9">
    <source>
        <dbReference type="ARBA" id="ARBA00022898"/>
    </source>
</evidence>
<proteinExistence type="inferred from homology"/>
<keyword evidence="9 16" id="KW-0663">Pyridoxal phosphate</keyword>
<evidence type="ECO:0000256" key="18">
    <source>
        <dbReference type="SAM" id="MobiDB-lite"/>
    </source>
</evidence>
<dbReference type="InterPro" id="IPR005786">
    <property type="entry name" value="B_amino_transII"/>
</dbReference>
<dbReference type="GO" id="GO:0009099">
    <property type="term" value="P:L-valine biosynthetic process"/>
    <property type="evidence" value="ECO:0007669"/>
    <property type="project" value="UniProtKB-UniPathway"/>
</dbReference>
<dbReference type="PROSITE" id="PS00770">
    <property type="entry name" value="AA_TRANSFER_CLASS_4"/>
    <property type="match status" value="1"/>
</dbReference>
<name>A0A024H120_9MICC</name>
<evidence type="ECO:0000256" key="11">
    <source>
        <dbReference type="ARBA" id="ARBA00048212"/>
    </source>
</evidence>
<dbReference type="RefSeq" id="WP_050054692.1">
    <property type="nucleotide sequence ID" value="NZ_CAQI01000039.1"/>
</dbReference>
<evidence type="ECO:0000256" key="5">
    <source>
        <dbReference type="ARBA" id="ARBA00009320"/>
    </source>
</evidence>
<dbReference type="Pfam" id="PF01063">
    <property type="entry name" value="Aminotran_4"/>
    <property type="match status" value="1"/>
</dbReference>
<keyword evidence="6 17" id="KW-0032">Aminotransferase</keyword>
<evidence type="ECO:0000256" key="10">
    <source>
        <dbReference type="ARBA" id="ARBA00023304"/>
    </source>
</evidence>
<dbReference type="InterPro" id="IPR036038">
    <property type="entry name" value="Aminotransferase-like"/>
</dbReference>
<dbReference type="EMBL" id="CAQI01000039">
    <property type="protein sequence ID" value="CCQ45718.1"/>
    <property type="molecule type" value="Genomic_DNA"/>
</dbReference>
<dbReference type="InterPro" id="IPR033939">
    <property type="entry name" value="BCAT_family"/>
</dbReference>
<evidence type="ECO:0000313" key="19">
    <source>
        <dbReference type="EMBL" id="CCQ45718.1"/>
    </source>
</evidence>
<evidence type="ECO:0000256" key="7">
    <source>
        <dbReference type="ARBA" id="ARBA00022605"/>
    </source>
</evidence>
<evidence type="ECO:0000256" key="4">
    <source>
        <dbReference type="ARBA" id="ARBA00005072"/>
    </source>
</evidence>
<comment type="pathway">
    <text evidence="3">Amino-acid biosynthesis; L-valine biosynthesis; L-valine from pyruvate: step 4/4.</text>
</comment>
<evidence type="ECO:0000256" key="13">
    <source>
        <dbReference type="ARBA" id="ARBA00049229"/>
    </source>
</evidence>
<evidence type="ECO:0000256" key="12">
    <source>
        <dbReference type="ARBA" id="ARBA00048798"/>
    </source>
</evidence>
<comment type="similarity">
    <text evidence="5 15">Belongs to the class-IV pyridoxal-phosphate-dependent aminotransferase family.</text>
</comment>
<protein>
    <recommendedName>
        <fullName evidence="17">Branched-chain-amino-acid aminotransferase</fullName>
        <ecNumber evidence="17">2.6.1.42</ecNumber>
    </recommendedName>
</protein>
<dbReference type="GO" id="GO:0009098">
    <property type="term" value="P:L-leucine biosynthetic process"/>
    <property type="evidence" value="ECO:0007669"/>
    <property type="project" value="UniProtKB-UniPathway"/>
</dbReference>
<evidence type="ECO:0000313" key="20">
    <source>
        <dbReference type="Proteomes" id="UP000035722"/>
    </source>
</evidence>
<dbReference type="InterPro" id="IPR043132">
    <property type="entry name" value="BCAT-like_C"/>
</dbReference>
<keyword evidence="8 17" id="KW-0808">Transferase</keyword>
<sequence length="370" mass="39769">MTQTAHGVDFSQQPSATPKSAEERAAILANPGFGNYFTDHTAIVDYSVDENGSGGWHNARIEAYGPIVLDPSAAVFHYGQEIFEGLKAYRHADGSIWTFRPEANAARLNKSARRLALPELPAEYFLGAIRELVAADKEWVPSGDGEALYLRPFMIATEAFLGVRAAREVSFRVIASPAGNYFGGELKPVSIWISREYARAGRGGTGDAKCGGNYAASLIAQQEAEANGCKQVLFLDHFNDDAVEELGGMNVFFVMKDGSLVTPALTGTILEGVTRMSVIQVAKDMGREVTERKITLDEWRDGVASGDIAEVFACGTAAVITPIGVLKDATEFIGSEDAKAGETTMAIREQLLGIQTGSVPDTHGWLTRLA</sequence>
<dbReference type="PANTHER" id="PTHR11825">
    <property type="entry name" value="SUBGROUP IIII AMINOTRANSFERASE"/>
    <property type="match status" value="1"/>
</dbReference>
<dbReference type="GO" id="GO:0052655">
    <property type="term" value="F:L-valine-2-oxoglutarate transaminase activity"/>
    <property type="evidence" value="ECO:0007669"/>
    <property type="project" value="RHEA"/>
</dbReference>
<comment type="pathway">
    <text evidence="2">Amino-acid biosynthesis; L-isoleucine biosynthesis; L-isoleucine from 2-oxobutanoate: step 4/4.</text>
</comment>
<dbReference type="PIRSF" id="PIRSF006468">
    <property type="entry name" value="BCAT1"/>
    <property type="match status" value="1"/>
</dbReference>
<comment type="catalytic activity">
    <reaction evidence="11 17">
        <text>L-valine + 2-oxoglutarate = 3-methyl-2-oxobutanoate + L-glutamate</text>
        <dbReference type="Rhea" id="RHEA:24813"/>
        <dbReference type="ChEBI" id="CHEBI:11851"/>
        <dbReference type="ChEBI" id="CHEBI:16810"/>
        <dbReference type="ChEBI" id="CHEBI:29985"/>
        <dbReference type="ChEBI" id="CHEBI:57762"/>
        <dbReference type="EC" id="2.6.1.42"/>
    </reaction>
</comment>
<dbReference type="InterPro" id="IPR043131">
    <property type="entry name" value="BCAT-like_N"/>
</dbReference>
<dbReference type="InterPro" id="IPR001544">
    <property type="entry name" value="Aminotrans_IV"/>
</dbReference>
<feature type="modified residue" description="N6-(pyridoxal phosphate)lysine" evidence="14">
    <location>
        <position position="209"/>
    </location>
</feature>
<keyword evidence="10 17" id="KW-0100">Branched-chain amino acid biosynthesis</keyword>
<dbReference type="EC" id="2.6.1.42" evidence="17"/>
<evidence type="ECO:0000256" key="16">
    <source>
        <dbReference type="RuleBase" id="RU004516"/>
    </source>
</evidence>
<dbReference type="STRING" id="861266.ARTSIC4J27_1668"/>
<dbReference type="PANTHER" id="PTHR11825:SF44">
    <property type="entry name" value="BRANCHED-CHAIN-AMINO-ACID AMINOTRANSFERASE"/>
    <property type="match status" value="1"/>
</dbReference>
<organism evidence="19 20">
    <name type="scientific">Pseudarthrobacter siccitolerans</name>
    <dbReference type="NCBI Taxonomy" id="861266"/>
    <lineage>
        <taxon>Bacteria</taxon>
        <taxon>Bacillati</taxon>
        <taxon>Actinomycetota</taxon>
        <taxon>Actinomycetes</taxon>
        <taxon>Micrococcales</taxon>
        <taxon>Micrococcaceae</taxon>
        <taxon>Pseudarthrobacter</taxon>
    </lineage>
</organism>